<dbReference type="EMBL" id="WVIC01000002">
    <property type="protein sequence ID" value="NCJ05244.1"/>
    <property type="molecule type" value="Genomic_DNA"/>
</dbReference>
<dbReference type="GO" id="GO:0008745">
    <property type="term" value="F:N-acetylmuramoyl-L-alanine amidase activity"/>
    <property type="evidence" value="ECO:0007669"/>
    <property type="project" value="InterPro"/>
</dbReference>
<reference evidence="5" key="1">
    <citation type="submission" date="2019-12" db="EMBL/GenBank/DDBJ databases">
        <title>High-Quality draft genome sequences of three cyanobacteria isolated from the limestone walls of the Old Cathedral of Coimbra.</title>
        <authorList>
            <person name="Tiago I."/>
            <person name="Soares F."/>
            <person name="Portugal A."/>
        </authorList>
    </citation>
    <scope>NUCLEOTIDE SEQUENCE [LARGE SCALE GENOMIC DNA]</scope>
    <source>
        <strain evidence="5">C</strain>
    </source>
</reference>
<dbReference type="Pfam" id="PF08239">
    <property type="entry name" value="SH3_3"/>
    <property type="match status" value="1"/>
</dbReference>
<feature type="domain" description="MurNAc-LAA" evidence="4">
    <location>
        <begin position="481"/>
        <end position="593"/>
    </location>
</feature>
<dbReference type="InterPro" id="IPR002508">
    <property type="entry name" value="MurNAc-LAA_cat"/>
</dbReference>
<protein>
    <submittedName>
        <fullName evidence="5">N-acetylmuramoyl-L-alanine amidase</fullName>
    </submittedName>
</protein>
<dbReference type="InterPro" id="IPR013783">
    <property type="entry name" value="Ig-like_fold"/>
</dbReference>
<organism evidence="5 6">
    <name type="scientific">Petrachloros mirabilis ULC683</name>
    <dbReference type="NCBI Taxonomy" id="2781853"/>
    <lineage>
        <taxon>Bacteria</taxon>
        <taxon>Bacillati</taxon>
        <taxon>Cyanobacteriota</taxon>
        <taxon>Cyanophyceae</taxon>
        <taxon>Synechococcales</taxon>
        <taxon>Petrachlorosaceae</taxon>
        <taxon>Petrachloros</taxon>
        <taxon>Petrachloros mirabilis</taxon>
    </lineage>
</organism>
<evidence type="ECO:0000256" key="1">
    <source>
        <dbReference type="ARBA" id="ARBA00022801"/>
    </source>
</evidence>
<evidence type="ECO:0000313" key="6">
    <source>
        <dbReference type="Proteomes" id="UP000607397"/>
    </source>
</evidence>
<evidence type="ECO:0000259" key="3">
    <source>
        <dbReference type="SMART" id="SM00287"/>
    </source>
</evidence>
<dbReference type="Pfam" id="PF01520">
    <property type="entry name" value="Amidase_3"/>
    <property type="match status" value="1"/>
</dbReference>
<dbReference type="Gene3D" id="3.40.630.40">
    <property type="entry name" value="Zn-dependent exopeptidases"/>
    <property type="match status" value="1"/>
</dbReference>
<keyword evidence="1" id="KW-0378">Hydrolase</keyword>
<keyword evidence="6" id="KW-1185">Reference proteome</keyword>
<accession>A0A8K2A6D0</accession>
<evidence type="ECO:0000313" key="5">
    <source>
        <dbReference type="EMBL" id="NCJ05244.1"/>
    </source>
</evidence>
<dbReference type="CDD" id="cd02696">
    <property type="entry name" value="MurNAc-LAA"/>
    <property type="match status" value="1"/>
</dbReference>
<dbReference type="Gene3D" id="2.30.30.40">
    <property type="entry name" value="SH3 Domains"/>
    <property type="match status" value="1"/>
</dbReference>
<dbReference type="Gene3D" id="2.60.40.10">
    <property type="entry name" value="Immunoglobulins"/>
    <property type="match status" value="1"/>
</dbReference>
<keyword evidence="2" id="KW-0961">Cell wall biogenesis/degradation</keyword>
<dbReference type="AlphaFoldDB" id="A0A8K2A6D0"/>
<dbReference type="SMART" id="SM00287">
    <property type="entry name" value="SH3b"/>
    <property type="match status" value="1"/>
</dbReference>
<dbReference type="SMART" id="SM00646">
    <property type="entry name" value="Ami_3"/>
    <property type="match status" value="1"/>
</dbReference>
<dbReference type="InterPro" id="IPR003646">
    <property type="entry name" value="SH3-like_bac-type"/>
</dbReference>
<dbReference type="InterPro" id="IPR050695">
    <property type="entry name" value="N-acetylmuramoyl_amidase_3"/>
</dbReference>
<dbReference type="GO" id="GO:0071555">
    <property type="term" value="P:cell wall organization"/>
    <property type="evidence" value="ECO:0007669"/>
    <property type="project" value="UniProtKB-KW"/>
</dbReference>
<dbReference type="GO" id="GO:0009253">
    <property type="term" value="P:peptidoglycan catabolic process"/>
    <property type="evidence" value="ECO:0007669"/>
    <property type="project" value="InterPro"/>
</dbReference>
<evidence type="ECO:0000256" key="2">
    <source>
        <dbReference type="ARBA" id="ARBA00023316"/>
    </source>
</evidence>
<feature type="domain" description="SH3b" evidence="3">
    <location>
        <begin position="225"/>
        <end position="283"/>
    </location>
</feature>
<dbReference type="RefSeq" id="WP_161823722.1">
    <property type="nucleotide sequence ID" value="NZ_WVIC01000002.1"/>
</dbReference>
<dbReference type="GO" id="GO:0030288">
    <property type="term" value="C:outer membrane-bounded periplasmic space"/>
    <property type="evidence" value="ECO:0007669"/>
    <property type="project" value="TreeGrafter"/>
</dbReference>
<proteinExistence type="predicted"/>
<dbReference type="Proteomes" id="UP000607397">
    <property type="component" value="Unassembled WGS sequence"/>
</dbReference>
<dbReference type="PANTHER" id="PTHR30404:SF0">
    <property type="entry name" value="N-ACETYLMURAMOYL-L-ALANINE AMIDASE AMIC"/>
    <property type="match status" value="1"/>
</dbReference>
<gene>
    <name evidence="5" type="ORF">GS597_01670</name>
</gene>
<evidence type="ECO:0000259" key="4">
    <source>
        <dbReference type="SMART" id="SM00646"/>
    </source>
</evidence>
<sequence length="602" mass="65685">MLKPILGALGTTAIIALPVRAESSLMLVYPPSNHTTTAAQIFLIGSAPPDAEVTVNGEVMGDRSPAGNFAPSFPLKVGENQFELRYRDQTISVTVTRQSTEVTPPTTLGFVEDSLEPQGAIARQPNEPICFRAVGLAKATVFVQLGQHRIPLLPTTENVTLPPNFAALTLTNQPQVNGSSGLYQGCTAFAQPGSLGQPVFQIQQNGRTARQTAPGAVEILSPSAFEVIAVTSEQGVARTGPGTDYSRLTPLPQGTQARITGRGGDWLRLDYGGWIHSRETEVVSGAMPAEANIRSFRTQRVQGWTEVHFPLDVPVPIRVDQDTGQMTLTLYNTTAQTDTAFLNDTYVIQRLDWQQVAPGQVAYRIHLQNPQGWGYKLRYDDTTLVLSLRHPPELPAGTLRYGNQITSGAVLPAQSLSGISILLDPGHGSDEDLGAVGPTGIPEKDVALTLGKLLQQALIRRGARVIMTREGDEDLWPQDRVDVINESEPAIALSLHYNALPDDGDAINTAGIGTFWYHTQSHDLAQFLHDYLTEDPERHSYGVFWNNLALTRPTVAPAVLLELGFMINPIEYEWIIDPQAQEQLAERLANGIEAWFRQQFGL</sequence>
<name>A0A8K2A6D0_9CYAN</name>
<dbReference type="PANTHER" id="PTHR30404">
    <property type="entry name" value="N-ACETYLMURAMOYL-L-ALANINE AMIDASE"/>
    <property type="match status" value="1"/>
</dbReference>
<comment type="caution">
    <text evidence="5">The sequence shown here is derived from an EMBL/GenBank/DDBJ whole genome shotgun (WGS) entry which is preliminary data.</text>
</comment>
<dbReference type="SUPFAM" id="SSF53187">
    <property type="entry name" value="Zn-dependent exopeptidases"/>
    <property type="match status" value="1"/>
</dbReference>